<accession>A0A4Z2H297</accession>
<feature type="region of interest" description="Disordered" evidence="1">
    <location>
        <begin position="77"/>
        <end position="122"/>
    </location>
</feature>
<proteinExistence type="predicted"/>
<name>A0A4Z2H297_9TELE</name>
<gene>
    <name evidence="2" type="ORF">EYF80_030857</name>
</gene>
<organism evidence="2 3">
    <name type="scientific">Liparis tanakae</name>
    <name type="common">Tanaka's snailfish</name>
    <dbReference type="NCBI Taxonomy" id="230148"/>
    <lineage>
        <taxon>Eukaryota</taxon>
        <taxon>Metazoa</taxon>
        <taxon>Chordata</taxon>
        <taxon>Craniata</taxon>
        <taxon>Vertebrata</taxon>
        <taxon>Euteleostomi</taxon>
        <taxon>Actinopterygii</taxon>
        <taxon>Neopterygii</taxon>
        <taxon>Teleostei</taxon>
        <taxon>Neoteleostei</taxon>
        <taxon>Acanthomorphata</taxon>
        <taxon>Eupercaria</taxon>
        <taxon>Perciformes</taxon>
        <taxon>Cottioidei</taxon>
        <taxon>Cottales</taxon>
        <taxon>Liparidae</taxon>
        <taxon>Liparis</taxon>
    </lineage>
</organism>
<dbReference type="EMBL" id="SRLO01000367">
    <property type="protein sequence ID" value="TNN58944.1"/>
    <property type="molecule type" value="Genomic_DNA"/>
</dbReference>
<comment type="caution">
    <text evidence="2">The sequence shown here is derived from an EMBL/GenBank/DDBJ whole genome shotgun (WGS) entry which is preliminary data.</text>
</comment>
<evidence type="ECO:0000313" key="2">
    <source>
        <dbReference type="EMBL" id="TNN58944.1"/>
    </source>
</evidence>
<feature type="compositionally biased region" description="Acidic residues" evidence="1">
    <location>
        <begin position="1"/>
        <end position="14"/>
    </location>
</feature>
<evidence type="ECO:0000256" key="1">
    <source>
        <dbReference type="SAM" id="MobiDB-lite"/>
    </source>
</evidence>
<dbReference type="AlphaFoldDB" id="A0A4Z2H297"/>
<protein>
    <submittedName>
        <fullName evidence="2">Uncharacterized protein</fullName>
    </submittedName>
</protein>
<sequence>MAEDDDCDNGDDGDCGFYSGVPSIRTPRRHPYIIPHAESASAPTGSSIRGSRASGWRLHQKGHGINCLHWRAAGCQQAGSGAEDEEPESAALSAGEMEFYPDGSSEPFSENGEEWDPGSRPAQLMTQKLLERINGDEKK</sequence>
<dbReference type="Proteomes" id="UP000314294">
    <property type="component" value="Unassembled WGS sequence"/>
</dbReference>
<reference evidence="2 3" key="1">
    <citation type="submission" date="2019-03" db="EMBL/GenBank/DDBJ databases">
        <title>First draft genome of Liparis tanakae, snailfish: a comprehensive survey of snailfish specific genes.</title>
        <authorList>
            <person name="Kim W."/>
            <person name="Song I."/>
            <person name="Jeong J.-H."/>
            <person name="Kim D."/>
            <person name="Kim S."/>
            <person name="Ryu S."/>
            <person name="Song J.Y."/>
            <person name="Lee S.K."/>
        </authorList>
    </citation>
    <scope>NUCLEOTIDE SEQUENCE [LARGE SCALE GENOMIC DNA]</scope>
    <source>
        <tissue evidence="2">Muscle</tissue>
    </source>
</reference>
<evidence type="ECO:0000313" key="3">
    <source>
        <dbReference type="Proteomes" id="UP000314294"/>
    </source>
</evidence>
<keyword evidence="3" id="KW-1185">Reference proteome</keyword>
<feature type="region of interest" description="Disordered" evidence="1">
    <location>
        <begin position="1"/>
        <end position="54"/>
    </location>
</feature>